<gene>
    <name evidence="2" type="ORF">KNW02_10005</name>
</gene>
<name>A0ABS6AIN1_9RHOB</name>
<evidence type="ECO:0000256" key="1">
    <source>
        <dbReference type="SAM" id="SignalP"/>
    </source>
</evidence>
<feature type="signal peptide" evidence="1">
    <location>
        <begin position="1"/>
        <end position="25"/>
    </location>
</feature>
<dbReference type="Proteomes" id="UP001166191">
    <property type="component" value="Unassembled WGS sequence"/>
</dbReference>
<keyword evidence="1" id="KW-0732">Signal</keyword>
<keyword evidence="3" id="KW-1185">Reference proteome</keyword>
<accession>A0ABS6AIN1</accession>
<dbReference type="RefSeq" id="WP_216033128.1">
    <property type="nucleotide sequence ID" value="NZ_JAHKNG010000014.1"/>
</dbReference>
<proteinExistence type="predicted"/>
<organism evidence="2 3">
    <name type="scientific">Paracoccus marinaquae</name>
    <dbReference type="NCBI Taxonomy" id="2841926"/>
    <lineage>
        <taxon>Bacteria</taxon>
        <taxon>Pseudomonadati</taxon>
        <taxon>Pseudomonadota</taxon>
        <taxon>Alphaproteobacteria</taxon>
        <taxon>Rhodobacterales</taxon>
        <taxon>Paracoccaceae</taxon>
        <taxon>Paracoccus</taxon>
    </lineage>
</organism>
<dbReference type="EMBL" id="JAHKNG010000014">
    <property type="protein sequence ID" value="MBU3030452.1"/>
    <property type="molecule type" value="Genomic_DNA"/>
</dbReference>
<evidence type="ECO:0000313" key="3">
    <source>
        <dbReference type="Proteomes" id="UP001166191"/>
    </source>
</evidence>
<feature type="chain" id="PRO_5046309848" evidence="1">
    <location>
        <begin position="26"/>
        <end position="102"/>
    </location>
</feature>
<comment type="caution">
    <text evidence="2">The sequence shown here is derived from an EMBL/GenBank/DDBJ whole genome shotgun (WGS) entry which is preliminary data.</text>
</comment>
<evidence type="ECO:0000313" key="2">
    <source>
        <dbReference type="EMBL" id="MBU3030452.1"/>
    </source>
</evidence>
<reference evidence="2" key="1">
    <citation type="submission" date="2021-06" db="EMBL/GenBank/DDBJ databases">
        <title>Paracoccus bacterium XHP0099 sp. nov., isolated from the surface waters of the Yellow Sea.</title>
        <authorList>
            <person name="Xue H."/>
            <person name="Zhang D."/>
        </authorList>
    </citation>
    <scope>NUCLEOTIDE SEQUENCE</scope>
    <source>
        <strain evidence="2">XHP0099</strain>
    </source>
</reference>
<protein>
    <submittedName>
        <fullName evidence="2">RcnB family protein</fullName>
    </submittedName>
</protein>
<sequence length="102" mass="10552">MVASRLFRSAATGLAIALAAGPVLHLLPGASIPAALADDSKPQVGDLLPEGSFHPISNPGLYGLGPEPRGSRYAVASGLLVRIDVETGKILSILRQQDEILD</sequence>